<organism evidence="2 3">
    <name type="scientific">Bacillus cereus VD196</name>
    <dbReference type="NCBI Taxonomy" id="1053243"/>
    <lineage>
        <taxon>Bacteria</taxon>
        <taxon>Bacillati</taxon>
        <taxon>Bacillota</taxon>
        <taxon>Bacilli</taxon>
        <taxon>Bacillales</taxon>
        <taxon>Bacillaceae</taxon>
        <taxon>Bacillus</taxon>
        <taxon>Bacillus cereus group</taxon>
    </lineage>
</organism>
<dbReference type="Proteomes" id="UP000014023">
    <property type="component" value="Unassembled WGS sequence"/>
</dbReference>
<reference evidence="2 3" key="1">
    <citation type="submission" date="2012-12" db="EMBL/GenBank/DDBJ databases">
        <title>The Genome Sequence of Bacillus cereus VD196.</title>
        <authorList>
            <consortium name="The Broad Institute Genome Sequencing Platform"/>
            <consortium name="The Broad Institute Genome Sequencing Center for Infectious Disease"/>
            <person name="Feldgarden M."/>
            <person name="Van der Auwera G.A."/>
            <person name="Mahillon J."/>
            <person name="Duprez V."/>
            <person name="Timmery S."/>
            <person name="Mattelet C."/>
            <person name="Dierick K."/>
            <person name="Sun M."/>
            <person name="Yu Z."/>
            <person name="Zhu L."/>
            <person name="Hu X."/>
            <person name="Shank E.B."/>
            <person name="Swiecicka I."/>
            <person name="Hansen B.M."/>
            <person name="Andrup L."/>
            <person name="Walker B."/>
            <person name="Young S.K."/>
            <person name="Zeng Q."/>
            <person name="Gargeya S."/>
            <person name="Fitzgerald M."/>
            <person name="Haas B."/>
            <person name="Abouelleil A."/>
            <person name="Alvarado L."/>
            <person name="Arachchi H.M."/>
            <person name="Berlin A.M."/>
            <person name="Chapman S.B."/>
            <person name="Dewar J."/>
            <person name="Goldberg J."/>
            <person name="Griggs A."/>
            <person name="Gujja S."/>
            <person name="Hansen M."/>
            <person name="Howarth C."/>
            <person name="Imamovic A."/>
            <person name="Larimer J."/>
            <person name="McCowan C."/>
            <person name="Murphy C."/>
            <person name="Neiman D."/>
            <person name="Pearson M."/>
            <person name="Priest M."/>
            <person name="Roberts A."/>
            <person name="Saif S."/>
            <person name="Shea T."/>
            <person name="Sisk P."/>
            <person name="Sykes S."/>
            <person name="Wortman J."/>
            <person name="Nusbaum C."/>
            <person name="Birren B."/>
        </authorList>
    </citation>
    <scope>NUCLEOTIDE SEQUENCE [LARGE SCALE GENOMIC DNA]</scope>
    <source>
        <strain evidence="2 3">VD196</strain>
    </source>
</reference>
<name>A0A9W5Q2Q6_BACCE</name>
<feature type="transmembrane region" description="Helical" evidence="1">
    <location>
        <begin position="31"/>
        <end position="51"/>
    </location>
</feature>
<accession>A0A9W5Q2Q6</accession>
<dbReference type="EMBL" id="AHFL01000027">
    <property type="protein sequence ID" value="EOO65283.1"/>
    <property type="molecule type" value="Genomic_DNA"/>
</dbReference>
<comment type="caution">
    <text evidence="2">The sequence shown here is derived from an EMBL/GenBank/DDBJ whole genome shotgun (WGS) entry which is preliminary data.</text>
</comment>
<sequence>MKLFLLYVSYPYEGGYVYGVYFSREEAENTWITIYMILALITHISRSLLWMNTNGLKFNKSVI</sequence>
<evidence type="ECO:0000313" key="3">
    <source>
        <dbReference type="Proteomes" id="UP000014023"/>
    </source>
</evidence>
<dbReference type="AlphaFoldDB" id="A0A9W5Q2Q6"/>
<proteinExistence type="predicted"/>
<evidence type="ECO:0000256" key="1">
    <source>
        <dbReference type="SAM" id="Phobius"/>
    </source>
</evidence>
<dbReference type="RefSeq" id="WP_016125616.1">
    <property type="nucleotide sequence ID" value="NZ_KB976265.1"/>
</dbReference>
<keyword evidence="1" id="KW-1133">Transmembrane helix</keyword>
<keyword evidence="1" id="KW-0812">Transmembrane</keyword>
<evidence type="ECO:0000313" key="2">
    <source>
        <dbReference type="EMBL" id="EOO65283.1"/>
    </source>
</evidence>
<protein>
    <submittedName>
        <fullName evidence="2">Uncharacterized protein</fullName>
    </submittedName>
</protein>
<keyword evidence="1" id="KW-0472">Membrane</keyword>
<gene>
    <name evidence="2" type="ORF">IKE_03933</name>
</gene>